<comment type="catalytic activity">
    <reaction evidence="1 8">
        <text>GTP + H2O = 7,8-dihydroneopterin 3'-triphosphate + formate + H(+)</text>
        <dbReference type="Rhea" id="RHEA:17473"/>
        <dbReference type="ChEBI" id="CHEBI:15377"/>
        <dbReference type="ChEBI" id="CHEBI:15378"/>
        <dbReference type="ChEBI" id="CHEBI:15740"/>
        <dbReference type="ChEBI" id="CHEBI:37565"/>
        <dbReference type="ChEBI" id="CHEBI:58462"/>
        <dbReference type="EC" id="3.5.4.16"/>
    </reaction>
</comment>
<keyword evidence="11" id="KW-1185">Reference proteome</keyword>
<dbReference type="InterPro" id="IPR043133">
    <property type="entry name" value="GTP-CH-I_C/QueF"/>
</dbReference>
<evidence type="ECO:0000256" key="3">
    <source>
        <dbReference type="ARBA" id="ARBA00008085"/>
    </source>
</evidence>
<comment type="pathway">
    <text evidence="2 8">Cofactor biosynthesis; 7,8-dihydroneopterin triphosphate biosynthesis; 7,8-dihydroneopterin triphosphate from GTP: step 1/1.</text>
</comment>
<dbReference type="NCBIfam" id="NF006825">
    <property type="entry name" value="PRK09347.1-2"/>
    <property type="match status" value="1"/>
</dbReference>
<dbReference type="InterPro" id="IPR043134">
    <property type="entry name" value="GTP-CH-I_N"/>
</dbReference>
<evidence type="ECO:0000256" key="8">
    <source>
        <dbReference type="HAMAP-Rule" id="MF_00223"/>
    </source>
</evidence>
<evidence type="ECO:0000256" key="6">
    <source>
        <dbReference type="ARBA" id="ARBA00022801"/>
    </source>
</evidence>
<evidence type="ECO:0000256" key="7">
    <source>
        <dbReference type="ARBA" id="ARBA00023134"/>
    </source>
</evidence>
<keyword evidence="8" id="KW-0479">Metal-binding</keyword>
<comment type="subunit">
    <text evidence="4">Toroid-shaped homodecamer, composed of two pentamers of five dimers.</text>
</comment>
<name>A0ABW2BH30_9HYPH</name>
<accession>A0ABW2BH30</accession>
<feature type="binding site" evidence="8">
    <location>
        <position position="155"/>
    </location>
    <ligand>
        <name>Zn(2+)</name>
        <dbReference type="ChEBI" id="CHEBI:29105"/>
    </ligand>
</feature>
<keyword evidence="8" id="KW-0547">Nucleotide-binding</keyword>
<evidence type="ECO:0000256" key="1">
    <source>
        <dbReference type="ARBA" id="ARBA00001052"/>
    </source>
</evidence>
<dbReference type="NCBIfam" id="NF006826">
    <property type="entry name" value="PRK09347.1-3"/>
    <property type="match status" value="1"/>
</dbReference>
<dbReference type="PROSITE" id="PS00859">
    <property type="entry name" value="GTP_CYCLOHYDROL_1_1"/>
    <property type="match status" value="1"/>
</dbReference>
<keyword evidence="6 8" id="KW-0378">Hydrolase</keyword>
<dbReference type="PANTHER" id="PTHR11109">
    <property type="entry name" value="GTP CYCLOHYDROLASE I"/>
    <property type="match status" value="1"/>
</dbReference>
<keyword evidence="7 8" id="KW-0342">GTP-binding</keyword>
<dbReference type="InterPro" id="IPR020602">
    <property type="entry name" value="GTP_CycHdrlase_I_dom"/>
</dbReference>
<evidence type="ECO:0000259" key="9">
    <source>
        <dbReference type="Pfam" id="PF01227"/>
    </source>
</evidence>
<dbReference type="Gene3D" id="1.10.286.10">
    <property type="match status" value="1"/>
</dbReference>
<dbReference type="GO" id="GO:0003934">
    <property type="term" value="F:GTP cyclohydrolase I activity"/>
    <property type="evidence" value="ECO:0007669"/>
    <property type="project" value="UniProtKB-EC"/>
</dbReference>
<dbReference type="PANTHER" id="PTHR11109:SF7">
    <property type="entry name" value="GTP CYCLOHYDROLASE 1"/>
    <property type="match status" value="1"/>
</dbReference>
<dbReference type="EMBL" id="JBHSWN010000001">
    <property type="protein sequence ID" value="MFC6789728.1"/>
    <property type="molecule type" value="Genomic_DNA"/>
</dbReference>
<keyword evidence="8" id="KW-0862">Zinc</keyword>
<protein>
    <recommendedName>
        <fullName evidence="8">GTP cyclohydrolase 1</fullName>
        <ecNumber evidence="8">3.5.4.16</ecNumber>
    </recommendedName>
    <alternativeName>
        <fullName evidence="8">GTP cyclohydrolase I</fullName>
        <shortName evidence="8">GTP-CH-I</shortName>
    </alternativeName>
</protein>
<evidence type="ECO:0000256" key="2">
    <source>
        <dbReference type="ARBA" id="ARBA00005080"/>
    </source>
</evidence>
<evidence type="ECO:0000313" key="10">
    <source>
        <dbReference type="EMBL" id="MFC6789728.1"/>
    </source>
</evidence>
<evidence type="ECO:0000313" key="11">
    <source>
        <dbReference type="Proteomes" id="UP001596292"/>
    </source>
</evidence>
<comment type="subunit">
    <text evidence="8">Homopolymer.</text>
</comment>
<dbReference type="SUPFAM" id="SSF55620">
    <property type="entry name" value="Tetrahydrobiopterin biosynthesis enzymes-like"/>
    <property type="match status" value="1"/>
</dbReference>
<sequence>MYAKPDSTTMKTRVARAGDAMDAALKSLSYRVDGQPLNGMRNDNLPLRDGTAPVAEIAPEPASATRVPEGIETGRPSREEAEAAVRTLLRWAGDDPTREGLLDTPARVAKAYEQIFSGYRVDADSLLERVFEEVEGYSDVVLVRDIPFHSHCEHHMVPFMGLAHIAYYPSKGVVGLSKLARVVDAFAKRLQTQETMTAQIADVIESILKPRGVAVMVEAEHLCMAMRGVQKAGVSTLTTQFRGVFKDSADEQVRFLTLVRGGAK</sequence>
<dbReference type="EC" id="3.5.4.16" evidence="8"/>
<feature type="binding site" evidence="8">
    <location>
        <position position="223"/>
    </location>
    <ligand>
        <name>Zn(2+)</name>
        <dbReference type="ChEBI" id="CHEBI:29105"/>
    </ligand>
</feature>
<feature type="domain" description="GTP cyclohydrolase I" evidence="9">
    <location>
        <begin position="82"/>
        <end position="259"/>
    </location>
</feature>
<keyword evidence="5 8" id="KW-0554">One-carbon metabolism</keyword>
<organism evidence="10 11">
    <name type="scientific">Methylobacterium komagatae</name>
    <dbReference type="NCBI Taxonomy" id="374425"/>
    <lineage>
        <taxon>Bacteria</taxon>
        <taxon>Pseudomonadati</taxon>
        <taxon>Pseudomonadota</taxon>
        <taxon>Alphaproteobacteria</taxon>
        <taxon>Hyphomicrobiales</taxon>
        <taxon>Methylobacteriaceae</taxon>
        <taxon>Methylobacterium</taxon>
    </lineage>
</organism>
<proteinExistence type="inferred from homology"/>
<dbReference type="HAMAP" id="MF_00223">
    <property type="entry name" value="FolE"/>
    <property type="match status" value="1"/>
</dbReference>
<reference evidence="11" key="1">
    <citation type="journal article" date="2019" name="Int. J. Syst. Evol. Microbiol.">
        <title>The Global Catalogue of Microorganisms (GCM) 10K type strain sequencing project: providing services to taxonomists for standard genome sequencing and annotation.</title>
        <authorList>
            <consortium name="The Broad Institute Genomics Platform"/>
            <consortium name="The Broad Institute Genome Sequencing Center for Infectious Disease"/>
            <person name="Wu L."/>
            <person name="Ma J."/>
        </authorList>
    </citation>
    <scope>NUCLEOTIDE SEQUENCE [LARGE SCALE GENOMIC DNA]</scope>
    <source>
        <strain evidence="11">CCUG 48316</strain>
    </source>
</reference>
<dbReference type="NCBIfam" id="TIGR00063">
    <property type="entry name" value="folE"/>
    <property type="match status" value="1"/>
</dbReference>
<dbReference type="InterPro" id="IPR018234">
    <property type="entry name" value="GTP_CycHdrlase_I_CS"/>
</dbReference>
<dbReference type="Proteomes" id="UP001596292">
    <property type="component" value="Unassembled WGS sequence"/>
</dbReference>
<comment type="caution">
    <text evidence="10">The sequence shown here is derived from an EMBL/GenBank/DDBJ whole genome shotgun (WGS) entry which is preliminary data.</text>
</comment>
<comment type="similarity">
    <text evidence="3 8">Belongs to the GTP cyclohydrolase I family.</text>
</comment>
<gene>
    <name evidence="8 10" type="primary">folE</name>
    <name evidence="10" type="ORF">ACFQE0_08920</name>
</gene>
<dbReference type="Pfam" id="PF01227">
    <property type="entry name" value="GTP_cyclohydroI"/>
    <property type="match status" value="1"/>
</dbReference>
<evidence type="ECO:0000256" key="4">
    <source>
        <dbReference type="ARBA" id="ARBA00011857"/>
    </source>
</evidence>
<dbReference type="RefSeq" id="WP_378968870.1">
    <property type="nucleotide sequence ID" value="NZ_JBHSWN010000001.1"/>
</dbReference>
<dbReference type="Gene3D" id="3.30.1130.10">
    <property type="match status" value="1"/>
</dbReference>
<feature type="binding site" evidence="8">
    <location>
        <position position="152"/>
    </location>
    <ligand>
        <name>Zn(2+)</name>
        <dbReference type="ChEBI" id="CHEBI:29105"/>
    </ligand>
</feature>
<evidence type="ECO:0000256" key="5">
    <source>
        <dbReference type="ARBA" id="ARBA00022563"/>
    </source>
</evidence>
<dbReference type="InterPro" id="IPR001474">
    <property type="entry name" value="GTP_CycHdrlase_I"/>
</dbReference>